<keyword evidence="7 9" id="KW-0472">Membrane</keyword>
<gene>
    <name evidence="11" type="ORF">LANO_0D05776G</name>
</gene>
<dbReference type="InterPro" id="IPR000727">
    <property type="entry name" value="T_SNARE_dom"/>
</dbReference>
<dbReference type="PROSITE" id="PS50192">
    <property type="entry name" value="T_SNARE"/>
    <property type="match status" value="1"/>
</dbReference>
<dbReference type="AlphaFoldDB" id="A0A1G4JGZ5"/>
<keyword evidence="6" id="KW-0333">Golgi apparatus</keyword>
<evidence type="ECO:0000256" key="1">
    <source>
        <dbReference type="ARBA" id="ARBA00004394"/>
    </source>
</evidence>
<evidence type="ECO:0000256" key="7">
    <source>
        <dbReference type="ARBA" id="ARBA00023136"/>
    </source>
</evidence>
<accession>A0A1G4JGZ5</accession>
<dbReference type="InterPro" id="IPR039899">
    <property type="entry name" value="BET1_SNARE"/>
</dbReference>
<evidence type="ECO:0000256" key="6">
    <source>
        <dbReference type="ARBA" id="ARBA00023034"/>
    </source>
</evidence>
<evidence type="ECO:0000256" key="4">
    <source>
        <dbReference type="ARBA" id="ARBA00022927"/>
    </source>
</evidence>
<keyword evidence="4" id="KW-0653">Protein transport</keyword>
<organism evidence="11 12">
    <name type="scientific">Lachancea nothofagi CBS 11611</name>
    <dbReference type="NCBI Taxonomy" id="1266666"/>
    <lineage>
        <taxon>Eukaryota</taxon>
        <taxon>Fungi</taxon>
        <taxon>Dikarya</taxon>
        <taxon>Ascomycota</taxon>
        <taxon>Saccharomycotina</taxon>
        <taxon>Saccharomycetes</taxon>
        <taxon>Saccharomycetales</taxon>
        <taxon>Saccharomycetaceae</taxon>
        <taxon>Lachancea</taxon>
    </lineage>
</organism>
<evidence type="ECO:0000259" key="10">
    <source>
        <dbReference type="PROSITE" id="PS50192"/>
    </source>
</evidence>
<dbReference type="CDD" id="cd15853">
    <property type="entry name" value="SNARE_Bet1"/>
    <property type="match status" value="1"/>
</dbReference>
<dbReference type="PANTHER" id="PTHR12791">
    <property type="entry name" value="GOLGI SNARE BET1-RELATED"/>
    <property type="match status" value="1"/>
</dbReference>
<dbReference type="GO" id="GO:0000139">
    <property type="term" value="C:Golgi membrane"/>
    <property type="evidence" value="ECO:0007669"/>
    <property type="project" value="UniProtKB-SubCell"/>
</dbReference>
<evidence type="ECO:0000256" key="5">
    <source>
        <dbReference type="ARBA" id="ARBA00022989"/>
    </source>
</evidence>
<keyword evidence="2" id="KW-0813">Transport</keyword>
<feature type="domain" description="T-SNARE coiled-coil homology" evidence="10">
    <location>
        <begin position="7"/>
        <end position="69"/>
    </location>
</feature>
<dbReference type="SUPFAM" id="SSF58038">
    <property type="entry name" value="SNARE fusion complex"/>
    <property type="match status" value="1"/>
</dbReference>
<proteinExistence type="predicted"/>
<evidence type="ECO:0000256" key="2">
    <source>
        <dbReference type="ARBA" id="ARBA00022448"/>
    </source>
</evidence>
<sequence length="97" mass="11171">MSNSRYAQVENGNNQRLDELANKLSTFRRVNEEIGSDARADSSVMDQLQNQFGSMMLKLKNSSSRLTRSMRAGNNIWRMIGLSLLIFFIIYALFKLF</sequence>
<evidence type="ECO:0000313" key="11">
    <source>
        <dbReference type="EMBL" id="SCU89632.1"/>
    </source>
</evidence>
<evidence type="ECO:0000256" key="9">
    <source>
        <dbReference type="SAM" id="Phobius"/>
    </source>
</evidence>
<evidence type="ECO:0000313" key="12">
    <source>
        <dbReference type="Proteomes" id="UP000189911"/>
    </source>
</evidence>
<keyword evidence="5 9" id="KW-1133">Transmembrane helix</keyword>
<feature type="transmembrane region" description="Helical" evidence="9">
    <location>
        <begin position="75"/>
        <end position="94"/>
    </location>
</feature>
<comment type="subcellular location">
    <subcellularLocation>
        <location evidence="8">Endomembrane system</location>
        <topology evidence="8">Single-pass type IV membrane protein</topology>
    </subcellularLocation>
    <subcellularLocation>
        <location evidence="1">Golgi apparatus membrane</location>
    </subcellularLocation>
</comment>
<evidence type="ECO:0000256" key="8">
    <source>
        <dbReference type="ARBA" id="ARBA00046280"/>
    </source>
</evidence>
<dbReference type="OrthoDB" id="3063237at2759"/>
<protein>
    <submittedName>
        <fullName evidence="11">LANO_0D05776g1_1</fullName>
    </submittedName>
</protein>
<name>A0A1G4JGZ5_9SACH</name>
<reference evidence="12" key="1">
    <citation type="submission" date="2016-03" db="EMBL/GenBank/DDBJ databases">
        <authorList>
            <person name="Devillers Hugo."/>
        </authorList>
    </citation>
    <scope>NUCLEOTIDE SEQUENCE [LARGE SCALE GENOMIC DNA]</scope>
</reference>
<dbReference type="Proteomes" id="UP000189911">
    <property type="component" value="Chromosome D"/>
</dbReference>
<keyword evidence="3 9" id="KW-0812">Transmembrane</keyword>
<evidence type="ECO:0000256" key="3">
    <source>
        <dbReference type="ARBA" id="ARBA00022692"/>
    </source>
</evidence>
<keyword evidence="12" id="KW-1185">Reference proteome</keyword>
<dbReference type="GO" id="GO:0015031">
    <property type="term" value="P:protein transport"/>
    <property type="evidence" value="ECO:0007669"/>
    <property type="project" value="UniProtKB-KW"/>
</dbReference>
<dbReference type="EMBL" id="LT598448">
    <property type="protein sequence ID" value="SCU89632.1"/>
    <property type="molecule type" value="Genomic_DNA"/>
</dbReference>